<name>A0A023G3I6_AMBTT</name>
<evidence type="ECO:0000313" key="1">
    <source>
        <dbReference type="EMBL" id="JAC28384.1"/>
    </source>
</evidence>
<reference evidence="1" key="1">
    <citation type="submission" date="2014-03" db="EMBL/GenBank/DDBJ databases">
        <title>The sialotranscriptome of Amblyomma triste, Amblyomma parvum and Amblyomma cajennense ticks, uncovered by 454-based RNA-seq.</title>
        <authorList>
            <person name="Garcia G.R."/>
            <person name="Gardinassi L.G."/>
            <person name="Ribeiro J.M."/>
            <person name="Anatriello E."/>
            <person name="Ferreira B.R."/>
            <person name="Moreira H.N."/>
            <person name="Mafra C."/>
            <person name="Olegario M.M."/>
            <person name="Szabo P.J."/>
            <person name="Miranda-Santos I.K."/>
            <person name="Maruyama S.R."/>
        </authorList>
    </citation>
    <scope>NUCLEOTIDE SEQUENCE</scope>
    <source>
        <strain evidence="1">Mato Grasso do Sul</strain>
        <tissue evidence="1">Salivary glands</tissue>
    </source>
</reference>
<proteinExistence type="evidence at transcript level"/>
<sequence length="71" mass="7883">MCDLRFENGRCEFRGQSISEGCSVSLSSPCERTSCHYSLKKVSVNGCPPPSDYQEDPTDDPAATFWPKCCK</sequence>
<evidence type="ECO:0008006" key="2">
    <source>
        <dbReference type="Google" id="ProtNLM"/>
    </source>
</evidence>
<dbReference type="EMBL" id="GBBM01007034">
    <property type="protein sequence ID" value="JAC28384.1"/>
    <property type="molecule type" value="mRNA"/>
</dbReference>
<dbReference type="AlphaFoldDB" id="A0A023G3I6"/>
<accession>A0A023G3I6</accession>
<protein>
    <recommendedName>
        <fullName evidence="2">Single domain-containing protein</fullName>
    </recommendedName>
</protein>
<organism evidence="1">
    <name type="scientific">Amblyomma triste</name>
    <name type="common">Neotropical tick</name>
    <dbReference type="NCBI Taxonomy" id="251400"/>
    <lineage>
        <taxon>Eukaryota</taxon>
        <taxon>Metazoa</taxon>
        <taxon>Ecdysozoa</taxon>
        <taxon>Arthropoda</taxon>
        <taxon>Chelicerata</taxon>
        <taxon>Arachnida</taxon>
        <taxon>Acari</taxon>
        <taxon>Parasitiformes</taxon>
        <taxon>Ixodida</taxon>
        <taxon>Ixodoidea</taxon>
        <taxon>Ixodidae</taxon>
        <taxon>Amblyomminae</taxon>
        <taxon>Amblyomma</taxon>
    </lineage>
</organism>